<dbReference type="InterPro" id="IPR020097">
    <property type="entry name" value="PsdUridine_synth_TruA_a/b_dom"/>
</dbReference>
<organism evidence="8 9">
    <name type="scientific">Brachybacterium conglomeratum</name>
    <dbReference type="NCBI Taxonomy" id="47846"/>
    <lineage>
        <taxon>Bacteria</taxon>
        <taxon>Bacillati</taxon>
        <taxon>Actinomycetota</taxon>
        <taxon>Actinomycetes</taxon>
        <taxon>Micrococcales</taxon>
        <taxon>Dermabacteraceae</taxon>
        <taxon>Brachybacterium</taxon>
    </lineage>
</organism>
<dbReference type="PANTHER" id="PTHR11142">
    <property type="entry name" value="PSEUDOURIDYLATE SYNTHASE"/>
    <property type="match status" value="1"/>
</dbReference>
<dbReference type="EC" id="5.4.99.12" evidence="4"/>
<keyword evidence="3 4" id="KW-0413">Isomerase</keyword>
<evidence type="ECO:0000259" key="7">
    <source>
        <dbReference type="Pfam" id="PF01416"/>
    </source>
</evidence>
<feature type="region of interest" description="Disordered" evidence="6">
    <location>
        <begin position="1"/>
        <end position="28"/>
    </location>
</feature>
<evidence type="ECO:0000256" key="3">
    <source>
        <dbReference type="ARBA" id="ARBA00023235"/>
    </source>
</evidence>
<evidence type="ECO:0000313" key="8">
    <source>
        <dbReference type="EMBL" id="GLI30617.1"/>
    </source>
</evidence>
<comment type="caution">
    <text evidence="4">Lacks conserved residue(s) required for the propagation of feature annotation.</text>
</comment>
<dbReference type="NCBIfam" id="TIGR00071">
    <property type="entry name" value="hisT_truA"/>
    <property type="match status" value="1"/>
</dbReference>
<dbReference type="CDD" id="cd02570">
    <property type="entry name" value="PseudoU_synth_EcTruA"/>
    <property type="match status" value="1"/>
</dbReference>
<dbReference type="SUPFAM" id="SSF55120">
    <property type="entry name" value="Pseudouridine synthase"/>
    <property type="match status" value="1"/>
</dbReference>
<proteinExistence type="inferred from homology"/>
<dbReference type="EMBL" id="BSDQ01000001">
    <property type="protein sequence ID" value="GLI30617.1"/>
    <property type="molecule type" value="Genomic_DNA"/>
</dbReference>
<sequence length="348" mass="37924">MLAASGADDEDLHAGQRNQHRADPDEVPALRRIGAAVTIERMPAEIPDPAPATARLRLDLSYDGTDFHGWAAQPGQRTVQGELEAALSRIARVPARVTVAGRTDAGVHARGQVCHLDLPRDVLATIPGRSDRSPAEALVTRLAGVLPDDVVVHVAREVTSEFDARFGALWRRYRYRISDGPAAHDPLRRDVLRHRRPLDVQAMARASEPLLGEHDFLSYCRPREGATTVRELRELRWERPGEGRADEGLIVATVVADAFCHHMVRSLVGALLGVGEGRRPESWPAEVLAARTRESSTRDGAGAAPLCPPQGLTLDHVAYPPDEELAAWAARTRTLRAPLPVEDVAVAE</sequence>
<evidence type="ECO:0000256" key="4">
    <source>
        <dbReference type="HAMAP-Rule" id="MF_00171"/>
    </source>
</evidence>
<dbReference type="InterPro" id="IPR020103">
    <property type="entry name" value="PsdUridine_synth_cat_dom_sf"/>
</dbReference>
<keyword evidence="2 4" id="KW-0819">tRNA processing</keyword>
<dbReference type="Gene3D" id="3.30.70.580">
    <property type="entry name" value="Pseudouridine synthase I, catalytic domain, N-terminal subdomain"/>
    <property type="match status" value="1"/>
</dbReference>
<comment type="subunit">
    <text evidence="4">Homodimer.</text>
</comment>
<comment type="similarity">
    <text evidence="1 4 5">Belongs to the tRNA pseudouridine synthase TruA family.</text>
</comment>
<name>A0ABQ5RG83_9MICO</name>
<dbReference type="InterPro" id="IPR020095">
    <property type="entry name" value="PsdUridine_synth_TruA_C"/>
</dbReference>
<dbReference type="InterPro" id="IPR001406">
    <property type="entry name" value="PsdUridine_synth_TruA"/>
</dbReference>
<keyword evidence="9" id="KW-1185">Reference proteome</keyword>
<gene>
    <name evidence="4 8" type="primary">truA</name>
    <name evidence="8" type="ORF">BCONGLO52_14580</name>
</gene>
<dbReference type="InterPro" id="IPR020094">
    <property type="entry name" value="TruA/RsuA/RluB/E/F_N"/>
</dbReference>
<comment type="function">
    <text evidence="4">Formation of pseudouridine at positions 38, 39 and 40 in the anticodon stem and loop of transfer RNAs.</text>
</comment>
<evidence type="ECO:0000256" key="5">
    <source>
        <dbReference type="RuleBase" id="RU003792"/>
    </source>
</evidence>
<feature type="active site" description="Nucleophile" evidence="4">
    <location>
        <position position="104"/>
    </location>
</feature>
<dbReference type="HAMAP" id="MF_00171">
    <property type="entry name" value="TruA"/>
    <property type="match status" value="1"/>
</dbReference>
<dbReference type="Pfam" id="PF01416">
    <property type="entry name" value="PseudoU_synth_1"/>
    <property type="match status" value="2"/>
</dbReference>
<feature type="binding site" evidence="4">
    <location>
        <position position="173"/>
    </location>
    <ligand>
        <name>substrate</name>
    </ligand>
</feature>
<reference evidence="8" key="1">
    <citation type="submission" date="2022-12" db="EMBL/GenBank/DDBJ databases">
        <title>Reference genome sequencing for broad-spectrum identification of bacterial and archaeal isolates by mass spectrometry.</title>
        <authorList>
            <person name="Sekiguchi Y."/>
            <person name="Tourlousse D.M."/>
        </authorList>
    </citation>
    <scope>NUCLEOTIDE SEQUENCE</scope>
    <source>
        <strain evidence="8">5-2</strain>
    </source>
</reference>
<evidence type="ECO:0000256" key="2">
    <source>
        <dbReference type="ARBA" id="ARBA00022694"/>
    </source>
</evidence>
<evidence type="ECO:0000313" key="9">
    <source>
        <dbReference type="Proteomes" id="UP001144451"/>
    </source>
</evidence>
<dbReference type="Gene3D" id="3.30.70.660">
    <property type="entry name" value="Pseudouridine synthase I, catalytic domain, C-terminal subdomain"/>
    <property type="match status" value="1"/>
</dbReference>
<comment type="catalytic activity">
    <reaction evidence="4 5">
        <text>uridine(38/39/40) in tRNA = pseudouridine(38/39/40) in tRNA</text>
        <dbReference type="Rhea" id="RHEA:22376"/>
        <dbReference type="Rhea" id="RHEA-COMP:10085"/>
        <dbReference type="Rhea" id="RHEA-COMP:10087"/>
        <dbReference type="ChEBI" id="CHEBI:65314"/>
        <dbReference type="ChEBI" id="CHEBI:65315"/>
        <dbReference type="EC" id="5.4.99.12"/>
    </reaction>
</comment>
<accession>A0ABQ5RG83</accession>
<feature type="domain" description="Pseudouridine synthase I TruA alpha/beta" evidence="7">
    <location>
        <begin position="207"/>
        <end position="320"/>
    </location>
</feature>
<dbReference type="Proteomes" id="UP001144451">
    <property type="component" value="Unassembled WGS sequence"/>
</dbReference>
<feature type="domain" description="Pseudouridine synthase I TruA alpha/beta" evidence="7">
    <location>
        <begin position="61"/>
        <end position="166"/>
    </location>
</feature>
<evidence type="ECO:0000256" key="6">
    <source>
        <dbReference type="SAM" id="MobiDB-lite"/>
    </source>
</evidence>
<evidence type="ECO:0000256" key="1">
    <source>
        <dbReference type="ARBA" id="ARBA00009375"/>
    </source>
</evidence>
<comment type="caution">
    <text evidence="8">The sequence shown here is derived from an EMBL/GenBank/DDBJ whole genome shotgun (WGS) entry which is preliminary data.</text>
</comment>
<dbReference type="PANTHER" id="PTHR11142:SF0">
    <property type="entry name" value="TRNA PSEUDOURIDINE SYNTHASE-LIKE 1"/>
    <property type="match status" value="1"/>
</dbReference>
<protein>
    <recommendedName>
        <fullName evidence="4">tRNA pseudouridine synthase A</fullName>
        <ecNumber evidence="4">5.4.99.12</ecNumber>
    </recommendedName>
    <alternativeName>
        <fullName evidence="4">tRNA pseudouridine(38-40) synthase</fullName>
    </alternativeName>
    <alternativeName>
        <fullName evidence="4">tRNA pseudouridylate synthase I</fullName>
    </alternativeName>
    <alternativeName>
        <fullName evidence="4">tRNA-uridine isomerase I</fullName>
    </alternativeName>
</protein>